<evidence type="ECO:0000256" key="5">
    <source>
        <dbReference type="ARBA" id="ARBA00023002"/>
    </source>
</evidence>
<keyword evidence="8" id="KW-0732">Signal</keyword>
<dbReference type="Proteomes" id="UP000824161">
    <property type="component" value="Unassembled WGS sequence"/>
</dbReference>
<dbReference type="InterPro" id="IPR000866">
    <property type="entry name" value="AhpC/TSA"/>
</dbReference>
<evidence type="ECO:0000313" key="11">
    <source>
        <dbReference type="Proteomes" id="UP000824161"/>
    </source>
</evidence>
<dbReference type="InterPro" id="IPR000889">
    <property type="entry name" value="Glutathione_peroxidase"/>
</dbReference>
<name>A0A9D1HB01_9FLAO</name>
<keyword evidence="3" id="KW-0575">Peroxidase</keyword>
<dbReference type="PROSITE" id="PS51355">
    <property type="entry name" value="GLUTATHIONE_PEROXID_3"/>
    <property type="match status" value="1"/>
</dbReference>
<organism evidence="10 11">
    <name type="scientific">Candidatus Merdimorpha stercoravium</name>
    <dbReference type="NCBI Taxonomy" id="2840863"/>
    <lineage>
        <taxon>Bacteria</taxon>
        <taxon>Pseudomonadati</taxon>
        <taxon>Bacteroidota</taxon>
        <taxon>Flavobacteriia</taxon>
        <taxon>Flavobacteriales</taxon>
        <taxon>Candidatus Merdimorpha</taxon>
    </lineage>
</organism>
<dbReference type="InterPro" id="IPR013766">
    <property type="entry name" value="Thioredoxin_domain"/>
</dbReference>
<evidence type="ECO:0000256" key="4">
    <source>
        <dbReference type="ARBA" id="ARBA00022748"/>
    </source>
</evidence>
<dbReference type="GO" id="GO:0004601">
    <property type="term" value="F:peroxidase activity"/>
    <property type="evidence" value="ECO:0007669"/>
    <property type="project" value="UniProtKB-KW"/>
</dbReference>
<evidence type="ECO:0000256" key="3">
    <source>
        <dbReference type="ARBA" id="ARBA00022559"/>
    </source>
</evidence>
<dbReference type="InterPro" id="IPR036249">
    <property type="entry name" value="Thioredoxin-like_sf"/>
</dbReference>
<comment type="caution">
    <text evidence="10">The sequence shown here is derived from an EMBL/GenBank/DDBJ whole genome shotgun (WGS) entry which is preliminary data.</text>
</comment>
<sequence length="388" mass="43478">MKKHTKTLLALAATLLLVAACQSFPPKGNWGVETTVEGSKIGDTLRFSYLKTVEGQDILADTLIQLTEENQKVRLAAPFIEASAIGVEYASRDALIEPFYIELFVNRAGERIRLITQANDYTHVQTTGGMYDQPDYDSIRILMDDFYSLRTEYIQALQASDTLTLMDLSKRMGELQQDYLKASLNYIKNNPSQGFSAYLLLSLQPALPADSLRTLFETLDPQVRNTAYGRNLSEQQSAFQAQKTIQEGAEAPDFTATDLDGKTFSLSDYRGQWVLVDFWGSWCGPCRQGNPSLVKLYAQYKGKGFEVIGLAVNDKEENLRAAIAKDGITWRNVDLSQDKNTPTLPTLYNLQGVPTKLLIDPEGRIEMIEIGYDPDTDPLPARLKEIFR</sequence>
<reference evidence="10" key="2">
    <citation type="journal article" date="2021" name="PeerJ">
        <title>Extensive microbial diversity within the chicken gut microbiome revealed by metagenomics and culture.</title>
        <authorList>
            <person name="Gilroy R."/>
            <person name="Ravi A."/>
            <person name="Getino M."/>
            <person name="Pursley I."/>
            <person name="Horton D.L."/>
            <person name="Alikhan N.F."/>
            <person name="Baker D."/>
            <person name="Gharbi K."/>
            <person name="Hall N."/>
            <person name="Watson M."/>
            <person name="Adriaenssens E.M."/>
            <person name="Foster-Nyarko E."/>
            <person name="Jarju S."/>
            <person name="Secka A."/>
            <person name="Antonio M."/>
            <person name="Oren A."/>
            <person name="Chaudhuri R.R."/>
            <person name="La Ragione R."/>
            <person name="Hildebrand F."/>
            <person name="Pallen M.J."/>
        </authorList>
    </citation>
    <scope>NUCLEOTIDE SEQUENCE</scope>
    <source>
        <strain evidence="10">1383</strain>
    </source>
</reference>
<reference evidence="10" key="1">
    <citation type="submission" date="2020-10" db="EMBL/GenBank/DDBJ databases">
        <authorList>
            <person name="Gilroy R."/>
        </authorList>
    </citation>
    <scope>NUCLEOTIDE SEQUENCE</scope>
    <source>
        <strain evidence="10">1383</strain>
    </source>
</reference>
<dbReference type="GO" id="GO:0017004">
    <property type="term" value="P:cytochrome complex assembly"/>
    <property type="evidence" value="ECO:0007669"/>
    <property type="project" value="UniProtKB-KW"/>
</dbReference>
<keyword evidence="4" id="KW-0201">Cytochrome c-type biogenesis</keyword>
<dbReference type="InterPro" id="IPR050553">
    <property type="entry name" value="Thioredoxin_ResA/DsbE_sf"/>
</dbReference>
<dbReference type="PANTHER" id="PTHR42852:SF6">
    <property type="entry name" value="THIOL:DISULFIDE INTERCHANGE PROTEIN DSBE"/>
    <property type="match status" value="1"/>
</dbReference>
<keyword evidence="6" id="KW-1015">Disulfide bond</keyword>
<evidence type="ECO:0000256" key="7">
    <source>
        <dbReference type="ARBA" id="ARBA00023284"/>
    </source>
</evidence>
<feature type="chain" id="PRO_5038690702" evidence="8">
    <location>
        <begin position="20"/>
        <end position="388"/>
    </location>
</feature>
<dbReference type="AlphaFoldDB" id="A0A9D1HB01"/>
<dbReference type="PROSITE" id="PS51257">
    <property type="entry name" value="PROKAR_LIPOPROTEIN"/>
    <property type="match status" value="1"/>
</dbReference>
<comment type="subcellular location">
    <subcellularLocation>
        <location evidence="1">Cell envelope</location>
    </subcellularLocation>
</comment>
<evidence type="ECO:0000256" key="1">
    <source>
        <dbReference type="ARBA" id="ARBA00004196"/>
    </source>
</evidence>
<dbReference type="PANTHER" id="PTHR42852">
    <property type="entry name" value="THIOL:DISULFIDE INTERCHANGE PROTEIN DSBE"/>
    <property type="match status" value="1"/>
</dbReference>
<feature type="signal peptide" evidence="8">
    <location>
        <begin position="1"/>
        <end position="19"/>
    </location>
</feature>
<dbReference type="InterPro" id="IPR017937">
    <property type="entry name" value="Thioredoxin_CS"/>
</dbReference>
<evidence type="ECO:0000256" key="6">
    <source>
        <dbReference type="ARBA" id="ARBA00023157"/>
    </source>
</evidence>
<dbReference type="PROSITE" id="PS51352">
    <property type="entry name" value="THIOREDOXIN_2"/>
    <property type="match status" value="1"/>
</dbReference>
<dbReference type="GO" id="GO:0030313">
    <property type="term" value="C:cell envelope"/>
    <property type="evidence" value="ECO:0007669"/>
    <property type="project" value="UniProtKB-SubCell"/>
</dbReference>
<evidence type="ECO:0000259" key="9">
    <source>
        <dbReference type="PROSITE" id="PS51352"/>
    </source>
</evidence>
<accession>A0A9D1HB01</accession>
<gene>
    <name evidence="10" type="ORF">IAC44_06765</name>
</gene>
<dbReference type="PROSITE" id="PS00194">
    <property type="entry name" value="THIOREDOXIN_1"/>
    <property type="match status" value="1"/>
</dbReference>
<dbReference type="EMBL" id="DVLY01000171">
    <property type="protein sequence ID" value="HIT98519.1"/>
    <property type="molecule type" value="Genomic_DNA"/>
</dbReference>
<dbReference type="Gene3D" id="3.40.30.10">
    <property type="entry name" value="Glutaredoxin"/>
    <property type="match status" value="1"/>
</dbReference>
<comment type="similarity">
    <text evidence="2">Belongs to the glutathione peroxidase family.</text>
</comment>
<dbReference type="Pfam" id="PF00578">
    <property type="entry name" value="AhpC-TSA"/>
    <property type="match status" value="1"/>
</dbReference>
<keyword evidence="7" id="KW-0676">Redox-active center</keyword>
<proteinExistence type="inferred from homology"/>
<evidence type="ECO:0000313" key="10">
    <source>
        <dbReference type="EMBL" id="HIT98519.1"/>
    </source>
</evidence>
<evidence type="ECO:0000256" key="8">
    <source>
        <dbReference type="SAM" id="SignalP"/>
    </source>
</evidence>
<protein>
    <submittedName>
        <fullName evidence="10">TlpA family protein disulfide reductase</fullName>
    </submittedName>
</protein>
<evidence type="ECO:0000256" key="2">
    <source>
        <dbReference type="ARBA" id="ARBA00006926"/>
    </source>
</evidence>
<dbReference type="GO" id="GO:0006979">
    <property type="term" value="P:response to oxidative stress"/>
    <property type="evidence" value="ECO:0007669"/>
    <property type="project" value="InterPro"/>
</dbReference>
<keyword evidence="5" id="KW-0560">Oxidoreductase</keyword>
<feature type="domain" description="Thioredoxin" evidence="9">
    <location>
        <begin position="245"/>
        <end position="388"/>
    </location>
</feature>
<dbReference type="CDD" id="cd02966">
    <property type="entry name" value="TlpA_like_family"/>
    <property type="match status" value="1"/>
</dbReference>
<dbReference type="SUPFAM" id="SSF52833">
    <property type="entry name" value="Thioredoxin-like"/>
    <property type="match status" value="1"/>
</dbReference>